<name>A0A2K1NZB4_9BACT</name>
<dbReference type="RefSeq" id="WP_103065614.1">
    <property type="nucleotide sequence ID" value="NZ_AZRL01000017.1"/>
</dbReference>
<evidence type="ECO:0000313" key="2">
    <source>
        <dbReference type="Proteomes" id="UP000236434"/>
    </source>
</evidence>
<dbReference type="AlphaFoldDB" id="A0A2K1NZB4"/>
<dbReference type="EMBL" id="AZRL01000017">
    <property type="protein sequence ID" value="PNR95879.1"/>
    <property type="molecule type" value="Genomic_DNA"/>
</dbReference>
<protein>
    <submittedName>
        <fullName evidence="1">Uncharacterized protein</fullName>
    </submittedName>
</protein>
<reference evidence="1 2" key="1">
    <citation type="submission" date="2013-12" db="EMBL/GenBank/DDBJ databases">
        <title>Comparative genomics of Petrotoga isolates.</title>
        <authorList>
            <person name="Nesbo C.L."/>
            <person name="Charchuk R."/>
            <person name="Chow K."/>
        </authorList>
    </citation>
    <scope>NUCLEOTIDE SEQUENCE [LARGE SCALE GENOMIC DNA]</scope>
    <source>
        <strain evidence="1 2">DSM 13574</strain>
    </source>
</reference>
<sequence>MAMNLESRKGKIVWISIVDGKEQKKYKTYDLFTDVEADIKTALQGLVSLCENTNAVYYFDESYEII</sequence>
<dbReference type="Proteomes" id="UP000236434">
    <property type="component" value="Unassembled WGS sequence"/>
</dbReference>
<organism evidence="1 2">
    <name type="scientific">Petrotoga olearia DSM 13574</name>
    <dbReference type="NCBI Taxonomy" id="1122955"/>
    <lineage>
        <taxon>Bacteria</taxon>
        <taxon>Thermotogati</taxon>
        <taxon>Thermotogota</taxon>
        <taxon>Thermotogae</taxon>
        <taxon>Petrotogales</taxon>
        <taxon>Petrotogaceae</taxon>
        <taxon>Petrotoga</taxon>
    </lineage>
</organism>
<evidence type="ECO:0000313" key="1">
    <source>
        <dbReference type="EMBL" id="PNR95879.1"/>
    </source>
</evidence>
<comment type="caution">
    <text evidence="1">The sequence shown here is derived from an EMBL/GenBank/DDBJ whole genome shotgun (WGS) entry which is preliminary data.</text>
</comment>
<gene>
    <name evidence="1" type="ORF">X929_06860</name>
</gene>
<dbReference type="OrthoDB" id="48039at2"/>
<proteinExistence type="predicted"/>
<accession>A0A2K1NZB4</accession>